<dbReference type="CDD" id="cd13134">
    <property type="entry name" value="MATE_like_8"/>
    <property type="match status" value="1"/>
</dbReference>
<accession>A0A3N1NM66</accession>
<organism evidence="11 12">
    <name type="scientific">Marinimicrobium koreense</name>
    <dbReference type="NCBI Taxonomy" id="306545"/>
    <lineage>
        <taxon>Bacteria</taxon>
        <taxon>Pseudomonadati</taxon>
        <taxon>Pseudomonadota</taxon>
        <taxon>Gammaproteobacteria</taxon>
        <taxon>Cellvibrionales</taxon>
        <taxon>Cellvibrionaceae</taxon>
        <taxon>Marinimicrobium</taxon>
    </lineage>
</organism>
<keyword evidence="6 10" id="KW-1133">Transmembrane helix</keyword>
<reference evidence="11 12" key="1">
    <citation type="submission" date="2018-11" db="EMBL/GenBank/DDBJ databases">
        <title>Genomic Encyclopedia of Type Strains, Phase IV (KMG-IV): sequencing the most valuable type-strain genomes for metagenomic binning, comparative biology and taxonomic classification.</title>
        <authorList>
            <person name="Goeker M."/>
        </authorList>
    </citation>
    <scope>NUCLEOTIDE SEQUENCE [LARGE SCALE GENOMIC DNA]</scope>
    <source>
        <strain evidence="11 12">DSM 16974</strain>
    </source>
</reference>
<feature type="transmembrane region" description="Helical" evidence="10">
    <location>
        <begin position="168"/>
        <end position="189"/>
    </location>
</feature>
<evidence type="ECO:0000256" key="10">
    <source>
        <dbReference type="SAM" id="Phobius"/>
    </source>
</evidence>
<evidence type="ECO:0000256" key="5">
    <source>
        <dbReference type="ARBA" id="ARBA00022692"/>
    </source>
</evidence>
<dbReference type="EMBL" id="RJUK01000001">
    <property type="protein sequence ID" value="ROQ19902.1"/>
    <property type="molecule type" value="Genomic_DNA"/>
</dbReference>
<name>A0A3N1NM66_9GAMM</name>
<feature type="transmembrane region" description="Helical" evidence="10">
    <location>
        <begin position="130"/>
        <end position="147"/>
    </location>
</feature>
<feature type="transmembrane region" description="Helical" evidence="10">
    <location>
        <begin position="195"/>
        <end position="221"/>
    </location>
</feature>
<evidence type="ECO:0000256" key="6">
    <source>
        <dbReference type="ARBA" id="ARBA00022989"/>
    </source>
</evidence>
<dbReference type="RefSeq" id="WP_246004317.1">
    <property type="nucleotide sequence ID" value="NZ_RJUK01000001.1"/>
</dbReference>
<dbReference type="InterPro" id="IPR002528">
    <property type="entry name" value="MATE_fam"/>
</dbReference>
<evidence type="ECO:0000256" key="7">
    <source>
        <dbReference type="ARBA" id="ARBA00023065"/>
    </source>
</evidence>
<dbReference type="NCBIfam" id="TIGR00797">
    <property type="entry name" value="matE"/>
    <property type="match status" value="1"/>
</dbReference>
<evidence type="ECO:0000256" key="4">
    <source>
        <dbReference type="ARBA" id="ARBA00022475"/>
    </source>
</evidence>
<dbReference type="InterPro" id="IPR048279">
    <property type="entry name" value="MdtK-like"/>
</dbReference>
<feature type="transmembrane region" description="Helical" evidence="10">
    <location>
        <begin position="21"/>
        <end position="40"/>
    </location>
</feature>
<dbReference type="PIRSF" id="PIRSF006603">
    <property type="entry name" value="DinF"/>
    <property type="match status" value="1"/>
</dbReference>
<keyword evidence="7" id="KW-0406">Ion transport</keyword>
<dbReference type="GO" id="GO:0015297">
    <property type="term" value="F:antiporter activity"/>
    <property type="evidence" value="ECO:0007669"/>
    <property type="project" value="UniProtKB-KW"/>
</dbReference>
<evidence type="ECO:0000313" key="12">
    <source>
        <dbReference type="Proteomes" id="UP000273643"/>
    </source>
</evidence>
<protein>
    <recommendedName>
        <fullName evidence="9">Multidrug-efflux transporter</fullName>
    </recommendedName>
</protein>
<feature type="transmembrane region" description="Helical" evidence="10">
    <location>
        <begin position="320"/>
        <end position="337"/>
    </location>
</feature>
<dbReference type="Pfam" id="PF01554">
    <property type="entry name" value="MatE"/>
    <property type="match status" value="2"/>
</dbReference>
<dbReference type="AlphaFoldDB" id="A0A3N1NM66"/>
<feature type="transmembrane region" description="Helical" evidence="10">
    <location>
        <begin position="242"/>
        <end position="264"/>
    </location>
</feature>
<feature type="transmembrane region" description="Helical" evidence="10">
    <location>
        <begin position="387"/>
        <end position="407"/>
    </location>
</feature>
<evidence type="ECO:0000256" key="1">
    <source>
        <dbReference type="ARBA" id="ARBA00004429"/>
    </source>
</evidence>
<keyword evidence="8 10" id="KW-0472">Membrane</keyword>
<feature type="transmembrane region" description="Helical" evidence="10">
    <location>
        <begin position="91"/>
        <end position="110"/>
    </location>
</feature>
<dbReference type="GO" id="GO:0005886">
    <property type="term" value="C:plasma membrane"/>
    <property type="evidence" value="ECO:0007669"/>
    <property type="project" value="UniProtKB-SubCell"/>
</dbReference>
<dbReference type="InterPro" id="IPR050222">
    <property type="entry name" value="MATE_MdtK"/>
</dbReference>
<dbReference type="GO" id="GO:0042910">
    <property type="term" value="F:xenobiotic transmembrane transporter activity"/>
    <property type="evidence" value="ECO:0007669"/>
    <property type="project" value="InterPro"/>
</dbReference>
<gene>
    <name evidence="11" type="ORF">EDC38_0493</name>
</gene>
<dbReference type="PANTHER" id="PTHR43298:SF2">
    <property type="entry name" value="FMN_FAD EXPORTER YEEO-RELATED"/>
    <property type="match status" value="1"/>
</dbReference>
<dbReference type="Proteomes" id="UP000273643">
    <property type="component" value="Unassembled WGS sequence"/>
</dbReference>
<evidence type="ECO:0000313" key="11">
    <source>
        <dbReference type="EMBL" id="ROQ19902.1"/>
    </source>
</evidence>
<feature type="transmembrane region" description="Helical" evidence="10">
    <location>
        <begin position="276"/>
        <end position="300"/>
    </location>
</feature>
<evidence type="ECO:0000256" key="8">
    <source>
        <dbReference type="ARBA" id="ARBA00023136"/>
    </source>
</evidence>
<keyword evidence="12" id="KW-1185">Reference proteome</keyword>
<evidence type="ECO:0000256" key="2">
    <source>
        <dbReference type="ARBA" id="ARBA00022448"/>
    </source>
</evidence>
<feature type="transmembrane region" description="Helical" evidence="10">
    <location>
        <begin position="349"/>
        <end position="366"/>
    </location>
</feature>
<proteinExistence type="predicted"/>
<comment type="caution">
    <text evidence="11">The sequence shown here is derived from an EMBL/GenBank/DDBJ whole genome shotgun (WGS) entry which is preliminary data.</text>
</comment>
<evidence type="ECO:0000256" key="3">
    <source>
        <dbReference type="ARBA" id="ARBA00022449"/>
    </source>
</evidence>
<keyword evidence="5 10" id="KW-0812">Transmembrane</keyword>
<dbReference type="GO" id="GO:0006811">
    <property type="term" value="P:monoatomic ion transport"/>
    <property type="evidence" value="ECO:0007669"/>
    <property type="project" value="UniProtKB-KW"/>
</dbReference>
<dbReference type="PANTHER" id="PTHR43298">
    <property type="entry name" value="MULTIDRUG RESISTANCE PROTEIN NORM-RELATED"/>
    <property type="match status" value="1"/>
</dbReference>
<comment type="subcellular location">
    <subcellularLocation>
        <location evidence="1">Cell inner membrane</location>
        <topology evidence="1">Multi-pass membrane protein</topology>
    </subcellularLocation>
</comment>
<feature type="transmembrane region" description="Helical" evidence="10">
    <location>
        <begin position="46"/>
        <end position="70"/>
    </location>
</feature>
<keyword evidence="4" id="KW-1003">Cell membrane</keyword>
<keyword evidence="3" id="KW-0050">Antiport</keyword>
<keyword evidence="2" id="KW-0813">Transport</keyword>
<evidence type="ECO:0000256" key="9">
    <source>
        <dbReference type="ARBA" id="ARBA00031636"/>
    </source>
</evidence>
<sequence length="463" mass="50609">MSHQPKSRVLDKGLWGMSAPMLVDQAVTFTIPLTDMFFLSRISDSAAAAVGAVSPLVFAGNTLLMVTAFAGSSIASQRIGANKYDTANATIMAYVFLIMGLAVLTALAINTGGAYVAGWMPLSETVETHAVTYLGIIGWMVAIWGLRASYQTILNVYGEPKWNTISNFVFFGANILGNSIVVFGLFGVPKMGVDGVAMASVAAIFCSFVFTFSIVHFKLGLRLPLRQGVREFRSLIKPVLRIAAPASLEPVSFNMYMIVLNWIVAGVGDLALKVKVYAFNTFLFCLMISVALGMATEVIIAQRVGRNEFAEADRQMRHSVKVAIWGTGLLALLWVALNQQMLGIYTDDPAILAFGFWVFVLAFVAEPARTVNIVMGSALRSTGDAAFISYSTIAVIWLFSVPLAYVLTITLGWGIYGVMSAALADESVRAAIKWWRWRKEHWKEYGVAAREAREAKRRNLMNQ</sequence>